<dbReference type="PANTHER" id="PTHR46401:SF2">
    <property type="entry name" value="GLYCOSYLTRANSFERASE WBBK-RELATED"/>
    <property type="match status" value="1"/>
</dbReference>
<name>A0ABV1H199_9BACT</name>
<dbReference type="Proteomes" id="UP001460202">
    <property type="component" value="Unassembled WGS sequence"/>
</dbReference>
<evidence type="ECO:0000313" key="4">
    <source>
        <dbReference type="Proteomes" id="UP001460202"/>
    </source>
</evidence>
<organism evidence="3 4">
    <name type="scientific">Alistipes intestinihominis</name>
    <dbReference type="NCBI Taxonomy" id="3133172"/>
    <lineage>
        <taxon>Bacteria</taxon>
        <taxon>Pseudomonadati</taxon>
        <taxon>Bacteroidota</taxon>
        <taxon>Bacteroidia</taxon>
        <taxon>Bacteroidales</taxon>
        <taxon>Rikenellaceae</taxon>
        <taxon>Alistipes</taxon>
    </lineage>
</organism>
<dbReference type="PANTHER" id="PTHR46401">
    <property type="entry name" value="GLYCOSYLTRANSFERASE WBBK-RELATED"/>
    <property type="match status" value="1"/>
</dbReference>
<protein>
    <submittedName>
        <fullName evidence="3">Glycosyltransferase</fullName>
        <ecNumber evidence="3">2.4.-.-</ecNumber>
    </submittedName>
</protein>
<accession>A0ABV1H199</accession>
<evidence type="ECO:0000313" key="3">
    <source>
        <dbReference type="EMBL" id="MEQ2546087.1"/>
    </source>
</evidence>
<sequence>MLSFYHNAYTFKQWLKQKYFTPGHPEYVIYTFWFHANTLGAAMLANSENVRIVTRAHGYDIFDERVIYRSHYMRELTLSKINAVYACSSDGATYIRQHYPQYADKIKVSFLGSTKLYKGTSYANDNIQKLTFFSCSRIHSVKRVPQVAQFLQHLAYRFPRIEFEWIHAGDGEERDKVVEIINHRRSANFTARLLGILSNEEVQKLYLKEPVDWFISLSSSEGLPISICEALSYGVPVVATDVGGVHEVVSEDVGILLSEPTEMETFIIKISEFITDRSAYLKLRRNAEARWQELFDARRLRDNFVEEIS</sequence>
<dbReference type="Pfam" id="PF00534">
    <property type="entry name" value="Glycos_transf_1"/>
    <property type="match status" value="1"/>
</dbReference>
<dbReference type="Gene3D" id="3.40.50.2000">
    <property type="entry name" value="Glycogen Phosphorylase B"/>
    <property type="match status" value="2"/>
</dbReference>
<dbReference type="InterPro" id="IPR001296">
    <property type="entry name" value="Glyco_trans_1"/>
</dbReference>
<evidence type="ECO:0000259" key="2">
    <source>
        <dbReference type="Pfam" id="PF00534"/>
    </source>
</evidence>
<keyword evidence="1 3" id="KW-0808">Transferase</keyword>
<proteinExistence type="predicted"/>
<feature type="domain" description="Glycosyl transferase family 1" evidence="2">
    <location>
        <begin position="129"/>
        <end position="289"/>
    </location>
</feature>
<gene>
    <name evidence="3" type="ORF">WMO46_14155</name>
</gene>
<keyword evidence="3" id="KW-0328">Glycosyltransferase</keyword>
<reference evidence="3 4" key="1">
    <citation type="submission" date="2024-03" db="EMBL/GenBank/DDBJ databases">
        <title>Human intestinal bacterial collection.</title>
        <authorList>
            <person name="Pauvert C."/>
            <person name="Hitch T.C.A."/>
            <person name="Clavel T."/>
        </authorList>
    </citation>
    <scope>NUCLEOTIDE SEQUENCE [LARGE SCALE GENOMIC DNA]</scope>
    <source>
        <strain evidence="3 4">CLA-KB-H122</strain>
    </source>
</reference>
<dbReference type="EC" id="2.4.-.-" evidence="3"/>
<keyword evidence="4" id="KW-1185">Reference proteome</keyword>
<evidence type="ECO:0000256" key="1">
    <source>
        <dbReference type="ARBA" id="ARBA00022679"/>
    </source>
</evidence>
<dbReference type="GO" id="GO:0016757">
    <property type="term" value="F:glycosyltransferase activity"/>
    <property type="evidence" value="ECO:0007669"/>
    <property type="project" value="UniProtKB-KW"/>
</dbReference>
<comment type="caution">
    <text evidence="3">The sequence shown here is derived from an EMBL/GenBank/DDBJ whole genome shotgun (WGS) entry which is preliminary data.</text>
</comment>
<dbReference type="SUPFAM" id="SSF53756">
    <property type="entry name" value="UDP-Glycosyltransferase/glycogen phosphorylase"/>
    <property type="match status" value="1"/>
</dbReference>
<dbReference type="EMBL" id="JBBMFL010000021">
    <property type="protein sequence ID" value="MEQ2546087.1"/>
    <property type="molecule type" value="Genomic_DNA"/>
</dbReference>